<evidence type="ECO:0000313" key="2">
    <source>
        <dbReference type="EMBL" id="KEO93254.1"/>
    </source>
</evidence>
<comment type="caution">
    <text evidence="2">The sequence shown here is derived from an EMBL/GenBank/DDBJ whole genome shotgun (WGS) entry which is preliminary data.</text>
</comment>
<feature type="compositionally biased region" description="Basic and acidic residues" evidence="1">
    <location>
        <begin position="48"/>
        <end position="64"/>
    </location>
</feature>
<dbReference type="EMBL" id="JMIX01000006">
    <property type="protein sequence ID" value="KEO93254.1"/>
    <property type="molecule type" value="Genomic_DNA"/>
</dbReference>
<sequence>MLRAGLLSSFILVAACAEEPDFDTRYEEAEAAIAEKAEAIDAELAAPADRESGDGSDPKGSDKD</sequence>
<accession>A0A074MID5</accession>
<dbReference type="RefSeq" id="WP_034903187.1">
    <property type="nucleotide sequence ID" value="NZ_CP017057.1"/>
</dbReference>
<reference evidence="2 3" key="1">
    <citation type="submission" date="2014-04" db="EMBL/GenBank/DDBJ databases">
        <title>A comprehensive comparison of genomes of Erythrobacter spp. Strains.</title>
        <authorList>
            <person name="Zheng Q."/>
        </authorList>
    </citation>
    <scope>NUCLEOTIDE SEQUENCE [LARGE SCALE GENOMIC DNA]</scope>
    <source>
        <strain evidence="2 3">DSM 8509</strain>
    </source>
</reference>
<proteinExistence type="predicted"/>
<gene>
    <name evidence="2" type="ORF">EH32_11050</name>
</gene>
<dbReference type="PATRIC" id="fig|39960.10.peg.2621"/>
<dbReference type="PROSITE" id="PS51257">
    <property type="entry name" value="PROKAR_LIPOPROTEIN"/>
    <property type="match status" value="1"/>
</dbReference>
<evidence type="ECO:0000256" key="1">
    <source>
        <dbReference type="SAM" id="MobiDB-lite"/>
    </source>
</evidence>
<evidence type="ECO:0000313" key="3">
    <source>
        <dbReference type="Proteomes" id="UP000027866"/>
    </source>
</evidence>
<dbReference type="Proteomes" id="UP000027866">
    <property type="component" value="Unassembled WGS sequence"/>
</dbReference>
<organism evidence="2 3">
    <name type="scientific">Erythrobacter litoralis</name>
    <dbReference type="NCBI Taxonomy" id="39960"/>
    <lineage>
        <taxon>Bacteria</taxon>
        <taxon>Pseudomonadati</taxon>
        <taxon>Pseudomonadota</taxon>
        <taxon>Alphaproteobacteria</taxon>
        <taxon>Sphingomonadales</taxon>
        <taxon>Erythrobacteraceae</taxon>
        <taxon>Erythrobacter/Porphyrobacter group</taxon>
        <taxon>Erythrobacter</taxon>
    </lineage>
</organism>
<dbReference type="AlphaFoldDB" id="A0A074MID5"/>
<feature type="region of interest" description="Disordered" evidence="1">
    <location>
        <begin position="43"/>
        <end position="64"/>
    </location>
</feature>
<keyword evidence="3" id="KW-1185">Reference proteome</keyword>
<dbReference type="KEGG" id="elq:Ga0102493_11365"/>
<name>A0A074MID5_9SPHN</name>
<protein>
    <submittedName>
        <fullName evidence="2">Uncharacterized protein</fullName>
    </submittedName>
</protein>